<reference evidence="6" key="1">
    <citation type="submission" date="2021-02" db="EMBL/GenBank/DDBJ databases">
        <title>Rhodobacter shimadae sp. nov., an aerobic anoxygenic phototrophic bacterium isolated from a hot spring.</title>
        <authorList>
            <person name="Muramatsu S."/>
            <person name="Haruta S."/>
            <person name="Hirose S."/>
            <person name="Hanada S."/>
        </authorList>
    </citation>
    <scope>NUCLEOTIDE SEQUENCE</scope>
    <source>
        <strain evidence="6">N10</strain>
    </source>
</reference>
<comment type="subunit">
    <text evidence="2">Homodecamer; pentamer of dimers.</text>
</comment>
<evidence type="ECO:0000256" key="3">
    <source>
        <dbReference type="ARBA" id="ARBA00012618"/>
    </source>
</evidence>
<dbReference type="Proteomes" id="UP000826300">
    <property type="component" value="Chromosome"/>
</dbReference>
<gene>
    <name evidence="6" type="ORF">JO391_13570</name>
</gene>
<dbReference type="InterPro" id="IPR003700">
    <property type="entry name" value="Pantoate_hydroxy_MeTrfase"/>
</dbReference>
<dbReference type="InterPro" id="IPR015813">
    <property type="entry name" value="Pyrv/PenolPyrv_kinase-like_dom"/>
</dbReference>
<evidence type="ECO:0000256" key="4">
    <source>
        <dbReference type="ARBA" id="ARBA00022655"/>
    </source>
</evidence>
<dbReference type="EMBL" id="CP069370">
    <property type="protein sequence ID" value="QYZ68793.1"/>
    <property type="molecule type" value="Genomic_DNA"/>
</dbReference>
<organism evidence="6 7">
    <name type="scientific">Neotabrizicola shimadae</name>
    <dbReference type="NCBI Taxonomy" id="2807096"/>
    <lineage>
        <taxon>Bacteria</taxon>
        <taxon>Pseudomonadati</taxon>
        <taxon>Pseudomonadota</taxon>
        <taxon>Alphaproteobacteria</taxon>
        <taxon>Rhodobacterales</taxon>
        <taxon>Paracoccaceae</taxon>
        <taxon>Neotabrizicola</taxon>
    </lineage>
</organism>
<keyword evidence="5" id="KW-0808">Transferase</keyword>
<comment type="similarity">
    <text evidence="1">Belongs to the PanB family.</text>
</comment>
<dbReference type="AlphaFoldDB" id="A0A8G0ZRK8"/>
<evidence type="ECO:0000313" key="6">
    <source>
        <dbReference type="EMBL" id="QYZ68793.1"/>
    </source>
</evidence>
<sequence length="265" mass="29119">MPRKRPTVADLRALKGKRQLTMLRIFTLDEAAAAEEAGIDIVSAPIELVAHPRYREVAPGLFSMTGVDHREAGTRDDYLRFSLKALMAGADAIYCSGGLGTVKFLADEHVPVVGHVGLVPSRATWTGGFKAVGKTADAAFALYEECLAYEAAGAFAVEIEVVPDAVATEISRRLPGLLLWSMGSGAGCDVQYLFAMDILGDHKDHMPRHSKVYRNFAAEYERLQRERVAAFSEFRRDVETGAFPEDRYLVKIDEAELAAFRARLP</sequence>
<evidence type="ECO:0000256" key="2">
    <source>
        <dbReference type="ARBA" id="ARBA00011424"/>
    </source>
</evidence>
<dbReference type="InterPro" id="IPR040442">
    <property type="entry name" value="Pyrv_kinase-like_dom_sf"/>
</dbReference>
<evidence type="ECO:0000256" key="1">
    <source>
        <dbReference type="ARBA" id="ARBA00008676"/>
    </source>
</evidence>
<protein>
    <recommendedName>
        <fullName evidence="3">3-methyl-2-oxobutanoate hydroxymethyltransferase</fullName>
        <ecNumber evidence="3">2.1.2.11</ecNumber>
    </recommendedName>
</protein>
<dbReference type="GO" id="GO:0000287">
    <property type="term" value="F:magnesium ion binding"/>
    <property type="evidence" value="ECO:0007669"/>
    <property type="project" value="TreeGrafter"/>
</dbReference>
<dbReference type="PANTHER" id="PTHR20881:SF0">
    <property type="entry name" value="3-METHYL-2-OXOBUTANOATE HYDROXYMETHYLTRANSFERASE"/>
    <property type="match status" value="1"/>
</dbReference>
<dbReference type="GO" id="GO:0003864">
    <property type="term" value="F:3-methyl-2-oxobutanoate hydroxymethyltransferase activity"/>
    <property type="evidence" value="ECO:0007669"/>
    <property type="project" value="UniProtKB-EC"/>
</dbReference>
<dbReference type="GO" id="GO:0015940">
    <property type="term" value="P:pantothenate biosynthetic process"/>
    <property type="evidence" value="ECO:0007669"/>
    <property type="project" value="UniProtKB-KW"/>
</dbReference>
<dbReference type="RefSeq" id="WP_220661013.1">
    <property type="nucleotide sequence ID" value="NZ_CP069370.1"/>
</dbReference>
<dbReference type="SUPFAM" id="SSF51621">
    <property type="entry name" value="Phosphoenolpyruvate/pyruvate domain"/>
    <property type="match status" value="1"/>
</dbReference>
<evidence type="ECO:0000256" key="5">
    <source>
        <dbReference type="ARBA" id="ARBA00022679"/>
    </source>
</evidence>
<dbReference type="Pfam" id="PF02548">
    <property type="entry name" value="Pantoate_transf"/>
    <property type="match status" value="1"/>
</dbReference>
<dbReference type="KEGG" id="nsm:JO391_13570"/>
<dbReference type="PANTHER" id="PTHR20881">
    <property type="entry name" value="3-METHYL-2-OXOBUTANOATE HYDROXYMETHYLTRANSFERASE"/>
    <property type="match status" value="1"/>
</dbReference>
<dbReference type="EC" id="2.1.2.11" evidence="3"/>
<name>A0A8G0ZRK8_9RHOB</name>
<dbReference type="Gene3D" id="3.20.20.60">
    <property type="entry name" value="Phosphoenolpyruvate-binding domains"/>
    <property type="match status" value="1"/>
</dbReference>
<keyword evidence="4" id="KW-0566">Pantothenate biosynthesis</keyword>
<accession>A0A8G0ZRK8</accession>
<evidence type="ECO:0000313" key="7">
    <source>
        <dbReference type="Proteomes" id="UP000826300"/>
    </source>
</evidence>
<keyword evidence="7" id="KW-1185">Reference proteome</keyword>
<proteinExistence type="inferred from homology"/>